<dbReference type="Pfam" id="PF00440">
    <property type="entry name" value="TetR_N"/>
    <property type="match status" value="1"/>
</dbReference>
<evidence type="ECO:0000256" key="2">
    <source>
        <dbReference type="ARBA" id="ARBA00023125"/>
    </source>
</evidence>
<feature type="domain" description="HTH tetR-type" evidence="5">
    <location>
        <begin position="1"/>
        <end position="61"/>
    </location>
</feature>
<accession>A0A098C0W7</accession>
<keyword evidence="1" id="KW-0805">Transcription regulation</keyword>
<dbReference type="PANTHER" id="PTHR47506">
    <property type="entry name" value="TRANSCRIPTIONAL REGULATORY PROTEIN"/>
    <property type="match status" value="1"/>
</dbReference>
<dbReference type="InterPro" id="IPR036271">
    <property type="entry name" value="Tet_transcr_reg_TetR-rel_C_sf"/>
</dbReference>
<sequence>MEIKDRILKKAEDLFFVYGIKSVSMDELATSLGISKRTIYENFKDKEDILTSLMIKLRDDRNLAFQEYLSDDYNVVEVFLKVIEIQSQMPECNAKFFQDIYKYYPKVAALIQKNMEENNIFLQEFLQKGINQGYIREDLNIKIAAFLVEESTHTYLRASYIEKPPFSFNELFKTMMINFVRGISTEKGIKIIDAYLEKEKSN</sequence>
<dbReference type="PATRIC" id="fig|1562970.3.peg.789"/>
<dbReference type="InterPro" id="IPR001647">
    <property type="entry name" value="HTH_TetR"/>
</dbReference>
<evidence type="ECO:0000259" key="5">
    <source>
        <dbReference type="PROSITE" id="PS50977"/>
    </source>
</evidence>
<feature type="DNA-binding region" description="H-T-H motif" evidence="4">
    <location>
        <begin position="24"/>
        <end position="43"/>
    </location>
</feature>
<keyword evidence="7" id="KW-1185">Reference proteome</keyword>
<dbReference type="Proteomes" id="UP000032417">
    <property type="component" value="Chromosome 1"/>
</dbReference>
<dbReference type="Gene3D" id="1.10.357.10">
    <property type="entry name" value="Tetracycline Repressor, domain 2"/>
    <property type="match status" value="1"/>
</dbReference>
<dbReference type="EMBL" id="LN515532">
    <property type="protein sequence ID" value="CEA15557.1"/>
    <property type="molecule type" value="Genomic_DNA"/>
</dbReference>
<dbReference type="PANTHER" id="PTHR47506:SF3">
    <property type="entry name" value="HTH-TYPE TRANSCRIPTIONAL REGULATOR LMRA"/>
    <property type="match status" value="1"/>
</dbReference>
<dbReference type="PRINTS" id="PR00455">
    <property type="entry name" value="HTHTETR"/>
</dbReference>
<dbReference type="InterPro" id="IPR009057">
    <property type="entry name" value="Homeodomain-like_sf"/>
</dbReference>
<name>A0A098C0W7_9BACT</name>
<reference evidence="6 7" key="1">
    <citation type="submission" date="2014-08" db="EMBL/GenBank/DDBJ databases">
        <authorList>
            <person name="Wibberg D."/>
        </authorList>
    </citation>
    <scope>NUCLEOTIDE SEQUENCE [LARGE SCALE GENOMIC DNA]</scope>
    <source>
        <strain evidence="7">ING2-E5B</strain>
    </source>
</reference>
<evidence type="ECO:0000313" key="6">
    <source>
        <dbReference type="EMBL" id="CEA15557.1"/>
    </source>
</evidence>
<keyword evidence="3" id="KW-0804">Transcription</keyword>
<dbReference type="SUPFAM" id="SSF48498">
    <property type="entry name" value="Tetracyclin repressor-like, C-terminal domain"/>
    <property type="match status" value="1"/>
</dbReference>
<evidence type="ECO:0000256" key="1">
    <source>
        <dbReference type="ARBA" id="ARBA00023015"/>
    </source>
</evidence>
<keyword evidence="2 4" id="KW-0238">DNA-binding</keyword>
<evidence type="ECO:0000313" key="7">
    <source>
        <dbReference type="Proteomes" id="UP000032417"/>
    </source>
</evidence>
<evidence type="ECO:0000256" key="4">
    <source>
        <dbReference type="PROSITE-ProRule" id="PRU00335"/>
    </source>
</evidence>
<dbReference type="HOGENOM" id="CLU_069356_30_0_10"/>
<gene>
    <name evidence="6" type="ORF">ING2E5B_0791</name>
</gene>
<dbReference type="PROSITE" id="PS50977">
    <property type="entry name" value="HTH_TETR_2"/>
    <property type="match status" value="1"/>
</dbReference>
<dbReference type="AlphaFoldDB" id="A0A098C0W7"/>
<organism evidence="6 7">
    <name type="scientific">Fermentimonas caenicola</name>
    <dbReference type="NCBI Taxonomy" id="1562970"/>
    <lineage>
        <taxon>Bacteria</taxon>
        <taxon>Pseudomonadati</taxon>
        <taxon>Bacteroidota</taxon>
        <taxon>Bacteroidia</taxon>
        <taxon>Bacteroidales</taxon>
        <taxon>Dysgonomonadaceae</taxon>
        <taxon>Fermentimonas</taxon>
    </lineage>
</organism>
<proteinExistence type="predicted"/>
<evidence type="ECO:0000256" key="3">
    <source>
        <dbReference type="ARBA" id="ARBA00023163"/>
    </source>
</evidence>
<protein>
    <recommendedName>
        <fullName evidence="5">HTH tetR-type domain-containing protein</fullName>
    </recommendedName>
</protein>
<dbReference type="OrthoDB" id="881297at2"/>
<dbReference type="STRING" id="1562970.ING2E5B_0791"/>
<dbReference type="KEGG" id="pbt:ING2E5B_0791"/>
<dbReference type="GO" id="GO:0003677">
    <property type="term" value="F:DNA binding"/>
    <property type="evidence" value="ECO:0007669"/>
    <property type="project" value="UniProtKB-UniRule"/>
</dbReference>
<dbReference type="SUPFAM" id="SSF46689">
    <property type="entry name" value="Homeodomain-like"/>
    <property type="match status" value="1"/>
</dbReference>
<dbReference type="Gene3D" id="1.10.10.60">
    <property type="entry name" value="Homeodomain-like"/>
    <property type="match status" value="1"/>
</dbReference>